<evidence type="ECO:0000256" key="1">
    <source>
        <dbReference type="ARBA" id="ARBA00004196"/>
    </source>
</evidence>
<dbReference type="GO" id="GO:0046872">
    <property type="term" value="F:metal ion binding"/>
    <property type="evidence" value="ECO:0007669"/>
    <property type="project" value="UniProtKB-KW"/>
</dbReference>
<evidence type="ECO:0000256" key="4">
    <source>
        <dbReference type="ARBA" id="ARBA00022729"/>
    </source>
</evidence>
<reference evidence="9 10" key="1">
    <citation type="submission" date="2017-05" db="EMBL/GenBank/DDBJ databases">
        <authorList>
            <person name="Varghese N."/>
            <person name="Submissions S."/>
        </authorList>
    </citation>
    <scope>NUCLEOTIDE SEQUENCE [LARGE SCALE GENOMIC DNA]</scope>
    <source>
        <strain evidence="9 10">DSM 19036</strain>
    </source>
</reference>
<dbReference type="PANTHER" id="PTHR30600:SF10">
    <property type="entry name" value="BLL6722 PROTEIN"/>
    <property type="match status" value="1"/>
</dbReference>
<dbReference type="GO" id="GO:0004130">
    <property type="term" value="F:cytochrome-c peroxidase activity"/>
    <property type="evidence" value="ECO:0007669"/>
    <property type="project" value="TreeGrafter"/>
</dbReference>
<dbReference type="GO" id="GO:0009055">
    <property type="term" value="F:electron transfer activity"/>
    <property type="evidence" value="ECO:0007669"/>
    <property type="project" value="InterPro"/>
</dbReference>
<feature type="domain" description="Cytochrome c" evidence="8">
    <location>
        <begin position="464"/>
        <end position="606"/>
    </location>
</feature>
<evidence type="ECO:0000256" key="7">
    <source>
        <dbReference type="PROSITE-ProRule" id="PRU00433"/>
    </source>
</evidence>
<dbReference type="PANTHER" id="PTHR30600">
    <property type="entry name" value="CYTOCHROME C PEROXIDASE-RELATED"/>
    <property type="match status" value="1"/>
</dbReference>
<organism evidence="9 10">
    <name type="scientific">Pedobacter westerhofensis</name>
    <dbReference type="NCBI Taxonomy" id="425512"/>
    <lineage>
        <taxon>Bacteria</taxon>
        <taxon>Pseudomonadati</taxon>
        <taxon>Bacteroidota</taxon>
        <taxon>Sphingobacteriia</taxon>
        <taxon>Sphingobacteriales</taxon>
        <taxon>Sphingobacteriaceae</taxon>
        <taxon>Pedobacter</taxon>
    </lineage>
</organism>
<dbReference type="InterPro" id="IPR051395">
    <property type="entry name" value="Cytochrome_c_Peroxidase/MauG"/>
</dbReference>
<keyword evidence="2 7" id="KW-0349">Heme</keyword>
<sequence length="609" mass="67612">MLRNPTKLFIVASLWLTCLGIVLGLKTDTRNIGVANALSAFKENNAAFGSSSVALKTAVSLLSGKDTAAVLKARLDLKQSRMDYKRIEFFMDYFFESSSLIYNRPAKVEVDEPYMEYQEPSGFQVMEAMLFDDDPFSHKKALMEQAELLASSAADLDALLYGFEGTDKELLESIRLELVKVITLSITGYDAPELKSGIEESYQSVFAIRQVLQPYLAYGQSDLSSQLSENLGKTLDYLKAHPDFDSFNRMEFLSTYALPLQEQLGKFITALSLSFNQKSSLNYGAKHIFSKEAIPAEAFTAMGTSKPLKAALGKKLFFENALSGNLKRNCSSCHRPDQYFCDGLKTSLAFDAKTFVQRNAPTLLYAGFQYAQFWDGRVKTLTEQIKAVIANPLEMNGNHAVVLAGLNKSNIYKAEFLKAFPASGADPVSMKNLSDALAAYLMELAPMNSSFDRYIAGDKKAMNASEVEGFNLFMGKAQCGSCHFAPLFNGLIPPLYKRTEYEILGTPANDDFEHPKKDTDSGRFGFFPIEYYQEAFKTPTVRNAAMTAPYMHNGVFKDLNKVVEFYNQGGGAGLHLNQPQQTLSAKPLHLSDDEVKKIVAFIESLTDKI</sequence>
<dbReference type="RefSeq" id="WP_221931383.1">
    <property type="nucleotide sequence ID" value="NZ_CBCSJO010000011.1"/>
</dbReference>
<comment type="subcellular location">
    <subcellularLocation>
        <location evidence="1">Cell envelope</location>
    </subcellularLocation>
</comment>
<dbReference type="Proteomes" id="UP000320300">
    <property type="component" value="Unassembled WGS sequence"/>
</dbReference>
<keyword evidence="9" id="KW-0575">Peroxidase</keyword>
<dbReference type="Gene3D" id="1.10.760.10">
    <property type="entry name" value="Cytochrome c-like domain"/>
    <property type="match status" value="2"/>
</dbReference>
<dbReference type="SUPFAM" id="SSF46626">
    <property type="entry name" value="Cytochrome c"/>
    <property type="match status" value="2"/>
</dbReference>
<keyword evidence="6 7" id="KW-0408">Iron</keyword>
<evidence type="ECO:0000313" key="10">
    <source>
        <dbReference type="Proteomes" id="UP000320300"/>
    </source>
</evidence>
<accession>A0A521FHR1</accession>
<dbReference type="Pfam" id="PF03150">
    <property type="entry name" value="CCP_MauG"/>
    <property type="match status" value="1"/>
</dbReference>
<evidence type="ECO:0000259" key="8">
    <source>
        <dbReference type="PROSITE" id="PS51007"/>
    </source>
</evidence>
<dbReference type="InterPro" id="IPR036909">
    <property type="entry name" value="Cyt_c-like_dom_sf"/>
</dbReference>
<dbReference type="Gene3D" id="1.20.1420.20">
    <property type="entry name" value="M75 peptidase, HXXE motif"/>
    <property type="match status" value="1"/>
</dbReference>
<dbReference type="PROSITE" id="PS51007">
    <property type="entry name" value="CYTC"/>
    <property type="match status" value="2"/>
</dbReference>
<name>A0A521FHR1_9SPHI</name>
<evidence type="ECO:0000256" key="2">
    <source>
        <dbReference type="ARBA" id="ARBA00022617"/>
    </source>
</evidence>
<keyword evidence="4" id="KW-0732">Signal</keyword>
<dbReference type="InterPro" id="IPR009056">
    <property type="entry name" value="Cyt_c-like_dom"/>
</dbReference>
<gene>
    <name evidence="9" type="ORF">SAMN06265348_112170</name>
</gene>
<evidence type="ECO:0000256" key="3">
    <source>
        <dbReference type="ARBA" id="ARBA00022723"/>
    </source>
</evidence>
<keyword evidence="10" id="KW-1185">Reference proteome</keyword>
<dbReference type="AlphaFoldDB" id="A0A521FHR1"/>
<feature type="domain" description="Cytochrome c" evidence="8">
    <location>
        <begin position="308"/>
        <end position="445"/>
    </location>
</feature>
<evidence type="ECO:0000313" key="9">
    <source>
        <dbReference type="EMBL" id="SMO95599.1"/>
    </source>
</evidence>
<dbReference type="GO" id="GO:0020037">
    <property type="term" value="F:heme binding"/>
    <property type="evidence" value="ECO:0007669"/>
    <property type="project" value="InterPro"/>
</dbReference>
<keyword evidence="3 7" id="KW-0479">Metal-binding</keyword>
<proteinExistence type="predicted"/>
<protein>
    <submittedName>
        <fullName evidence="9">Cytochrome c peroxidase</fullName>
    </submittedName>
</protein>
<dbReference type="InterPro" id="IPR038352">
    <property type="entry name" value="Imelysin_sf"/>
</dbReference>
<evidence type="ECO:0000256" key="5">
    <source>
        <dbReference type="ARBA" id="ARBA00023002"/>
    </source>
</evidence>
<dbReference type="InterPro" id="IPR004852">
    <property type="entry name" value="Di-haem_cyt_c_peroxidsae"/>
</dbReference>
<keyword evidence="5" id="KW-0560">Oxidoreductase</keyword>
<evidence type="ECO:0000256" key="6">
    <source>
        <dbReference type="ARBA" id="ARBA00023004"/>
    </source>
</evidence>
<dbReference type="EMBL" id="FXTN01000012">
    <property type="protein sequence ID" value="SMO95599.1"/>
    <property type="molecule type" value="Genomic_DNA"/>
</dbReference>
<dbReference type="GO" id="GO:0030313">
    <property type="term" value="C:cell envelope"/>
    <property type="evidence" value="ECO:0007669"/>
    <property type="project" value="UniProtKB-SubCell"/>
</dbReference>